<dbReference type="GO" id="GO:0016810">
    <property type="term" value="F:hydrolase activity, acting on carbon-nitrogen (but not peptide) bonds"/>
    <property type="evidence" value="ECO:0007669"/>
    <property type="project" value="InterPro"/>
</dbReference>
<proteinExistence type="predicted"/>
<dbReference type="PANTHER" id="PTHR10587:SF125">
    <property type="entry name" value="POLYSACCHARIDE DEACETYLASE YHEN-RELATED"/>
    <property type="match status" value="1"/>
</dbReference>
<accession>A0A162MDL2</accession>
<evidence type="ECO:0000313" key="2">
    <source>
        <dbReference type="EMBL" id="OAB42613.1"/>
    </source>
</evidence>
<gene>
    <name evidence="2" type="ORF">PBAT_20185</name>
</gene>
<dbReference type="Pfam" id="PF01522">
    <property type="entry name" value="Polysacc_deac_1"/>
    <property type="match status" value="1"/>
</dbReference>
<dbReference type="Pfam" id="PF07833">
    <property type="entry name" value="Cu_amine_oxidN1"/>
    <property type="match status" value="1"/>
</dbReference>
<dbReference type="Gene3D" id="3.20.20.370">
    <property type="entry name" value="Glycoside hydrolase/deacetylase"/>
    <property type="match status" value="1"/>
</dbReference>
<dbReference type="InterPro" id="IPR050248">
    <property type="entry name" value="Polysacc_deacetylase_ArnD"/>
</dbReference>
<evidence type="ECO:0000259" key="1">
    <source>
        <dbReference type="PROSITE" id="PS51677"/>
    </source>
</evidence>
<dbReference type="InterPro" id="IPR011330">
    <property type="entry name" value="Glyco_hydro/deAcase_b/a-brl"/>
</dbReference>
<name>A0A162MDL2_9BACL</name>
<dbReference type="PANTHER" id="PTHR10587">
    <property type="entry name" value="GLYCOSYL TRANSFERASE-RELATED"/>
    <property type="match status" value="1"/>
</dbReference>
<keyword evidence="3" id="KW-1185">Reference proteome</keyword>
<reference evidence="2 3" key="1">
    <citation type="submission" date="2016-03" db="EMBL/GenBank/DDBJ databases">
        <title>Draft genome sequence of Paenibacillus antarcticus CECT 5836.</title>
        <authorList>
            <person name="Shin S.-K."/>
            <person name="Yi H."/>
        </authorList>
    </citation>
    <scope>NUCLEOTIDE SEQUENCE [LARGE SCALE GENOMIC DNA]</scope>
    <source>
        <strain evidence="2 3">CECT 5836</strain>
    </source>
</reference>
<dbReference type="CDD" id="cd10944">
    <property type="entry name" value="CE4_SmPgdA_like"/>
    <property type="match status" value="1"/>
</dbReference>
<dbReference type="RefSeq" id="WP_084403274.1">
    <property type="nucleotide sequence ID" value="NZ_CP043611.1"/>
</dbReference>
<organism evidence="2 3">
    <name type="scientific">Paenibacillus antarcticus</name>
    <dbReference type="NCBI Taxonomy" id="253703"/>
    <lineage>
        <taxon>Bacteria</taxon>
        <taxon>Bacillati</taxon>
        <taxon>Bacillota</taxon>
        <taxon>Bacilli</taxon>
        <taxon>Bacillales</taxon>
        <taxon>Paenibacillaceae</taxon>
        <taxon>Paenibacillus</taxon>
    </lineage>
</organism>
<dbReference type="GO" id="GO:0005975">
    <property type="term" value="P:carbohydrate metabolic process"/>
    <property type="evidence" value="ECO:0007669"/>
    <property type="project" value="InterPro"/>
</dbReference>
<feature type="domain" description="NodB homology" evidence="1">
    <location>
        <begin position="93"/>
        <end position="278"/>
    </location>
</feature>
<protein>
    <recommendedName>
        <fullName evidence="1">NodB homology domain-containing protein</fullName>
    </recommendedName>
</protein>
<dbReference type="SUPFAM" id="SSF55383">
    <property type="entry name" value="Copper amine oxidase, domain N"/>
    <property type="match status" value="1"/>
</dbReference>
<dbReference type="AlphaFoldDB" id="A0A162MDL2"/>
<dbReference type="InterPro" id="IPR012854">
    <property type="entry name" value="Cu_amine_oxidase-like_N"/>
</dbReference>
<dbReference type="SUPFAM" id="SSF88713">
    <property type="entry name" value="Glycoside hydrolase/deacetylase"/>
    <property type="match status" value="1"/>
</dbReference>
<comment type="caution">
    <text evidence="2">The sequence shown here is derived from an EMBL/GenBank/DDBJ whole genome shotgun (WGS) entry which is preliminary data.</text>
</comment>
<dbReference type="InterPro" id="IPR036582">
    <property type="entry name" value="Mao_N_sf"/>
</dbReference>
<dbReference type="Proteomes" id="UP000077355">
    <property type="component" value="Unassembled WGS sequence"/>
</dbReference>
<dbReference type="Gene3D" id="3.30.457.10">
    <property type="entry name" value="Copper amine oxidase-like, N-terminal domain"/>
    <property type="match status" value="1"/>
</dbReference>
<sequence>MIKSFFIVNKQKFLFVFMMLVLAVLIVPIQGREDINPPLDITYNPYTTSLSSSTGTATPIQESSLVNYQAKSSPTLELLSSRKTQADTTLSQKTVYLTFDDGPSKLTSEVLDILKESNIHATFFVLGEQVKRFPELVTRVIDEGHALGNHSYNHNYEELYKGFSPFWSQIKQTEQAIAAITGSHTSLVRAPGGTAGHFDDTYFKLLKEGGYQVVDWNVDSGDSKRRGVPARDIIKDATTPINSDQVVVLMHDGNGHEETVKSLPKIISYYKEKGYKFEVLTPELPNLESFQFKVTKSARALQRPQPSEEWIVTNVLPNAELFSHGKRLVMEIGRMETAFKQGEYRISDGKIMVPLRTMMDKIGVNVRWDVNKKLAIIDTGLKSLQISVATDDWTIVNKNTISQTMNIPVQMNGNTLWVPLREILNATGHNPISIKVSDEEWRIRTL</sequence>
<dbReference type="PROSITE" id="PS51677">
    <property type="entry name" value="NODB"/>
    <property type="match status" value="1"/>
</dbReference>
<dbReference type="EMBL" id="LVJI01000035">
    <property type="protein sequence ID" value="OAB42613.1"/>
    <property type="molecule type" value="Genomic_DNA"/>
</dbReference>
<dbReference type="InterPro" id="IPR002509">
    <property type="entry name" value="NODB_dom"/>
</dbReference>
<evidence type="ECO:0000313" key="3">
    <source>
        <dbReference type="Proteomes" id="UP000077355"/>
    </source>
</evidence>